<organism evidence="1 2">
    <name type="scientific">Lithospermum erythrorhizon</name>
    <name type="common">Purple gromwell</name>
    <name type="synonym">Lithospermum officinale var. erythrorhizon</name>
    <dbReference type="NCBI Taxonomy" id="34254"/>
    <lineage>
        <taxon>Eukaryota</taxon>
        <taxon>Viridiplantae</taxon>
        <taxon>Streptophyta</taxon>
        <taxon>Embryophyta</taxon>
        <taxon>Tracheophyta</taxon>
        <taxon>Spermatophyta</taxon>
        <taxon>Magnoliopsida</taxon>
        <taxon>eudicotyledons</taxon>
        <taxon>Gunneridae</taxon>
        <taxon>Pentapetalae</taxon>
        <taxon>asterids</taxon>
        <taxon>lamiids</taxon>
        <taxon>Boraginales</taxon>
        <taxon>Boraginaceae</taxon>
        <taxon>Boraginoideae</taxon>
        <taxon>Lithospermeae</taxon>
        <taxon>Lithospermum</taxon>
    </lineage>
</organism>
<keyword evidence="2" id="KW-1185">Reference proteome</keyword>
<evidence type="ECO:0000313" key="2">
    <source>
        <dbReference type="Proteomes" id="UP001454036"/>
    </source>
</evidence>
<evidence type="ECO:0000313" key="1">
    <source>
        <dbReference type="EMBL" id="GAA0170735.1"/>
    </source>
</evidence>
<sequence>MHQSSLQLLSLSLQYPHALPFKMFFPKQGSNSGLNILSIKHTSSDSSGDILSLNQTLHPTNKLLANHRQIVHWMGHTPRLYMKNAL</sequence>
<protein>
    <submittedName>
        <fullName evidence="1">Uncharacterized protein</fullName>
    </submittedName>
</protein>
<dbReference type="Proteomes" id="UP001454036">
    <property type="component" value="Unassembled WGS sequence"/>
</dbReference>
<gene>
    <name evidence="1" type="ORF">LIER_24933</name>
</gene>
<dbReference type="EMBL" id="BAABME010007372">
    <property type="protein sequence ID" value="GAA0170735.1"/>
    <property type="molecule type" value="Genomic_DNA"/>
</dbReference>
<comment type="caution">
    <text evidence="1">The sequence shown here is derived from an EMBL/GenBank/DDBJ whole genome shotgun (WGS) entry which is preliminary data.</text>
</comment>
<accession>A0AAV3R6L5</accession>
<dbReference type="AlphaFoldDB" id="A0AAV3R6L5"/>
<name>A0AAV3R6L5_LITER</name>
<reference evidence="1 2" key="1">
    <citation type="submission" date="2024-01" db="EMBL/GenBank/DDBJ databases">
        <title>The complete chloroplast genome sequence of Lithospermum erythrorhizon: insights into the phylogenetic relationship among Boraginaceae species and the maternal lineages of purple gromwells.</title>
        <authorList>
            <person name="Okada T."/>
            <person name="Watanabe K."/>
        </authorList>
    </citation>
    <scope>NUCLEOTIDE SEQUENCE [LARGE SCALE GENOMIC DNA]</scope>
</reference>
<proteinExistence type="predicted"/>